<sequence length="182" mass="20640">MQRFPPYEVELETMSFGGGTLRILAEKGNCSANPILGFTHFDCEAPLVTEPNILLCDLTLHRTNRSETQYELSIPKEYSALFMYVWKSSHHSQAVVSVTFQRSITLSYLAYQSAMSFEPIGETLTVRLIEHVNQCRLIIVGSERVEDLPTVMSHARETQRILNERNEGRSTKSPNGLCLFPL</sequence>
<gene>
    <name evidence="1" type="ORF">D915_007800</name>
</gene>
<name>A0A4E0RIJ0_FASHE</name>
<proteinExistence type="predicted"/>
<keyword evidence="2" id="KW-1185">Reference proteome</keyword>
<reference evidence="1" key="1">
    <citation type="submission" date="2019-03" db="EMBL/GenBank/DDBJ databases">
        <title>Improved annotation for the trematode Fasciola hepatica.</title>
        <authorList>
            <person name="Choi Y.-J."/>
            <person name="Martin J."/>
            <person name="Mitreva M."/>
        </authorList>
    </citation>
    <scope>NUCLEOTIDE SEQUENCE [LARGE SCALE GENOMIC DNA]</scope>
</reference>
<accession>A0A4E0RIJ0</accession>
<evidence type="ECO:0000313" key="2">
    <source>
        <dbReference type="Proteomes" id="UP000230066"/>
    </source>
</evidence>
<comment type="caution">
    <text evidence="1">The sequence shown here is derived from an EMBL/GenBank/DDBJ whole genome shotgun (WGS) entry which is preliminary data.</text>
</comment>
<dbReference type="Proteomes" id="UP000230066">
    <property type="component" value="Unassembled WGS sequence"/>
</dbReference>
<dbReference type="AlphaFoldDB" id="A0A4E0RIJ0"/>
<organism evidence="1 2">
    <name type="scientific">Fasciola hepatica</name>
    <name type="common">Liver fluke</name>
    <dbReference type="NCBI Taxonomy" id="6192"/>
    <lineage>
        <taxon>Eukaryota</taxon>
        <taxon>Metazoa</taxon>
        <taxon>Spiralia</taxon>
        <taxon>Lophotrochozoa</taxon>
        <taxon>Platyhelminthes</taxon>
        <taxon>Trematoda</taxon>
        <taxon>Digenea</taxon>
        <taxon>Plagiorchiida</taxon>
        <taxon>Echinostomata</taxon>
        <taxon>Echinostomatoidea</taxon>
        <taxon>Fasciolidae</taxon>
        <taxon>Fasciola</taxon>
    </lineage>
</organism>
<protein>
    <submittedName>
        <fullName evidence="1">Uncharacterized protein</fullName>
    </submittedName>
</protein>
<evidence type="ECO:0000313" key="1">
    <source>
        <dbReference type="EMBL" id="THD21298.1"/>
    </source>
</evidence>
<dbReference type="EMBL" id="JXXN02003672">
    <property type="protein sequence ID" value="THD21298.1"/>
    <property type="molecule type" value="Genomic_DNA"/>
</dbReference>